<dbReference type="InterPro" id="IPR014729">
    <property type="entry name" value="Rossmann-like_a/b/a_fold"/>
</dbReference>
<comment type="caution">
    <text evidence="2">Lacks conserved residue(s) required for the propagation of feature annotation.</text>
</comment>
<dbReference type="Pfam" id="PF05636">
    <property type="entry name" value="HIGH_NTase1"/>
    <property type="match status" value="1"/>
</dbReference>
<dbReference type="HAMAP" id="MF_01539">
    <property type="entry name" value="TmcAL"/>
    <property type="match status" value="1"/>
</dbReference>
<proteinExistence type="inferred from homology"/>
<dbReference type="SUPFAM" id="SSF52374">
    <property type="entry name" value="Nucleotidylyl transferase"/>
    <property type="match status" value="1"/>
</dbReference>
<keyword evidence="2" id="KW-0547">Nucleotide-binding</keyword>
<evidence type="ECO:0000313" key="3">
    <source>
        <dbReference type="EMBL" id="HJC65453.1"/>
    </source>
</evidence>
<dbReference type="AlphaFoldDB" id="A0A9D2PS68"/>
<dbReference type="EC" id="6.3.4.-" evidence="2"/>
<reference evidence="3" key="2">
    <citation type="submission" date="2021-04" db="EMBL/GenBank/DDBJ databases">
        <authorList>
            <person name="Gilroy R."/>
        </authorList>
    </citation>
    <scope>NUCLEOTIDE SEQUENCE</scope>
    <source>
        <strain evidence="3">CHK198-12963</strain>
    </source>
</reference>
<feature type="binding site" evidence="2">
    <location>
        <begin position="7"/>
        <end position="20"/>
    </location>
    <ligand>
        <name>ATP</name>
        <dbReference type="ChEBI" id="CHEBI:30616"/>
    </ligand>
</feature>
<dbReference type="GO" id="GO:0016879">
    <property type="term" value="F:ligase activity, forming carbon-nitrogen bonds"/>
    <property type="evidence" value="ECO:0007669"/>
    <property type="project" value="UniProtKB-UniRule"/>
</dbReference>
<dbReference type="GO" id="GO:0000049">
    <property type="term" value="F:tRNA binding"/>
    <property type="evidence" value="ECO:0007669"/>
    <property type="project" value="UniProtKB-KW"/>
</dbReference>
<dbReference type="Gene3D" id="3.40.50.620">
    <property type="entry name" value="HUPs"/>
    <property type="match status" value="1"/>
</dbReference>
<keyword evidence="1 2" id="KW-0819">tRNA processing</keyword>
<feature type="binding site" evidence="2">
    <location>
        <position position="190"/>
    </location>
    <ligand>
        <name>ATP</name>
        <dbReference type="ChEBI" id="CHEBI:30616"/>
    </ligand>
</feature>
<feature type="binding site" evidence="2">
    <location>
        <position position="165"/>
    </location>
    <ligand>
        <name>ATP</name>
        <dbReference type="ChEBI" id="CHEBI:30616"/>
    </ligand>
</feature>
<feature type="binding site" evidence="2">
    <location>
        <position position="102"/>
    </location>
    <ligand>
        <name>ATP</name>
        <dbReference type="ChEBI" id="CHEBI:30616"/>
    </ligand>
</feature>
<evidence type="ECO:0000313" key="4">
    <source>
        <dbReference type="Proteomes" id="UP000823863"/>
    </source>
</evidence>
<name>A0A9D2PS68_9FIRM</name>
<accession>A0A9D2PS68</accession>
<comment type="subcellular location">
    <subcellularLocation>
        <location evidence="2">Cytoplasm</location>
    </subcellularLocation>
</comment>
<organism evidence="3 4">
    <name type="scientific">Candidatus Enterocloster excrementigallinarum</name>
    <dbReference type="NCBI Taxonomy" id="2838558"/>
    <lineage>
        <taxon>Bacteria</taxon>
        <taxon>Bacillati</taxon>
        <taxon>Bacillota</taxon>
        <taxon>Clostridia</taxon>
        <taxon>Lachnospirales</taxon>
        <taxon>Lachnospiraceae</taxon>
        <taxon>Enterocloster</taxon>
    </lineage>
</organism>
<evidence type="ECO:0000256" key="2">
    <source>
        <dbReference type="HAMAP-Rule" id="MF_01539"/>
    </source>
</evidence>
<keyword evidence="2" id="KW-0067">ATP-binding</keyword>
<dbReference type="InterPro" id="IPR008513">
    <property type="entry name" value="tRNA(Met)_cyd_acetate_ligase"/>
</dbReference>
<keyword evidence="2" id="KW-0820">tRNA-binding</keyword>
<comment type="catalytic activity">
    <reaction evidence="2">
        <text>cytidine(34) in elongator tRNA(Met) + acetate + ATP = N(4)-acetylcytidine(34) in elongator tRNA(Met) + AMP + diphosphate</text>
        <dbReference type="Rhea" id="RHEA:58144"/>
        <dbReference type="Rhea" id="RHEA-COMP:10693"/>
        <dbReference type="Rhea" id="RHEA-COMP:10694"/>
        <dbReference type="ChEBI" id="CHEBI:30089"/>
        <dbReference type="ChEBI" id="CHEBI:30616"/>
        <dbReference type="ChEBI" id="CHEBI:33019"/>
        <dbReference type="ChEBI" id="CHEBI:74900"/>
        <dbReference type="ChEBI" id="CHEBI:82748"/>
        <dbReference type="ChEBI" id="CHEBI:456215"/>
    </reaction>
</comment>
<keyword evidence="2" id="KW-0963">Cytoplasm</keyword>
<sequence>MRTVGIIAEYNPFHNGHQYHIFKAKEQTHADYCIVVLSGNFVQRGEPSVFEKTLRTEAALRCGADLVLELPSPFASGSAEDFACGAVALLSALGTIDYLCFGSEWEDERRLMDIARVLIQEPEGFRPLLLAGLKKGLTWPQARIFALTHLGHLSQAEAEILSLPNHILGIEYCKALLRQNSSILPITILRRGKGYHDQEIDIGPQAEMASATGLRARMKKQQTSSPLCHPLKGQVPPEALRLYQAQHPIFPEDFSMLLNYALLSCSQEGKKFSCYEGIAPDLEKRMEHVLFHWTGWEGRIRQLKTRQLTYTRISRSLCHLLLKITSDDMEAYRLGGYAFYGRILGFKRQAAPLLKAMQKNSSIPLITRTAGYERLLSGPAIQMIRTDFYASHLWHSVYCSKYGASMKNEFNRGMIIL</sequence>
<evidence type="ECO:0000256" key="1">
    <source>
        <dbReference type="ARBA" id="ARBA00022694"/>
    </source>
</evidence>
<dbReference type="GO" id="GO:0005524">
    <property type="term" value="F:ATP binding"/>
    <property type="evidence" value="ECO:0007669"/>
    <property type="project" value="UniProtKB-KW"/>
</dbReference>
<comment type="caution">
    <text evidence="3">The sequence shown here is derived from an EMBL/GenBank/DDBJ whole genome shotgun (WGS) entry which is preliminary data.</text>
</comment>
<comment type="function">
    <text evidence="2">Catalyzes the formation of N(4)-acetylcytidine (ac(4)C) at the wobble position of elongator tRNA(Met), using acetate and ATP as substrates. First activates an acetate ion to form acetyladenylate (Ac-AMP) and then transfers the acetyl group to tRNA to form ac(4)C34.</text>
</comment>
<keyword evidence="2" id="KW-0436">Ligase</keyword>
<dbReference type="PANTHER" id="PTHR37825">
    <property type="entry name" value="TRNA(MET) CYTIDINE ACETATE LIGASE"/>
    <property type="match status" value="1"/>
</dbReference>
<dbReference type="EMBL" id="DWWB01000006">
    <property type="protein sequence ID" value="HJC65453.1"/>
    <property type="molecule type" value="Genomic_DNA"/>
</dbReference>
<reference evidence="3" key="1">
    <citation type="journal article" date="2021" name="PeerJ">
        <title>Extensive microbial diversity within the chicken gut microbiome revealed by metagenomics and culture.</title>
        <authorList>
            <person name="Gilroy R."/>
            <person name="Ravi A."/>
            <person name="Getino M."/>
            <person name="Pursley I."/>
            <person name="Horton D.L."/>
            <person name="Alikhan N.F."/>
            <person name="Baker D."/>
            <person name="Gharbi K."/>
            <person name="Hall N."/>
            <person name="Watson M."/>
            <person name="Adriaenssens E.M."/>
            <person name="Foster-Nyarko E."/>
            <person name="Jarju S."/>
            <person name="Secka A."/>
            <person name="Antonio M."/>
            <person name="Oren A."/>
            <person name="Chaudhuri R.R."/>
            <person name="La Ragione R."/>
            <person name="Hildebrand F."/>
            <person name="Pallen M.J."/>
        </authorList>
    </citation>
    <scope>NUCLEOTIDE SEQUENCE</scope>
    <source>
        <strain evidence="3">CHK198-12963</strain>
    </source>
</reference>
<dbReference type="PANTHER" id="PTHR37825:SF1">
    <property type="entry name" value="TRNA(MET) CYTIDINE ACETATE LIGASE"/>
    <property type="match status" value="1"/>
</dbReference>
<dbReference type="GO" id="GO:0005737">
    <property type="term" value="C:cytoplasm"/>
    <property type="evidence" value="ECO:0007669"/>
    <property type="project" value="UniProtKB-SubCell"/>
</dbReference>
<comment type="similarity">
    <text evidence="2">Belongs to the TmcAL family.</text>
</comment>
<protein>
    <recommendedName>
        <fullName evidence="2">tRNA(Met) cytidine acetate ligase</fullName>
        <ecNumber evidence="2">6.3.4.-</ecNumber>
    </recommendedName>
</protein>
<gene>
    <name evidence="2" type="primary">tmcAL</name>
    <name evidence="3" type="ORF">H9931_01865</name>
</gene>
<dbReference type="Proteomes" id="UP000823863">
    <property type="component" value="Unassembled WGS sequence"/>
</dbReference>
<keyword evidence="2" id="KW-0694">RNA-binding</keyword>
<dbReference type="GO" id="GO:0006400">
    <property type="term" value="P:tRNA modification"/>
    <property type="evidence" value="ECO:0007669"/>
    <property type="project" value="UniProtKB-UniRule"/>
</dbReference>